<sequence>MTEKFDGFEYSTKDVIGHGAFAIVYKGRYSDKPDIPVAIKAIAKKNIAKSKNLLTKEIKILKTLSGLQHNNLVALLKCTETATHVYLVMEYCNGGDLADYLSQKTTLQEDTIHHFVVQIARALEAINREGIVHRDLKPQNILLCNPTRHSNPPATDLIIKLADFGFARFLSEGVMAATLCGSPMYMAPEVIMSLQYDAKADLWSIGTILFQCLTGKAPFQAQNPPQLKAYYEKNRDLKPNIPDYCSASLRDLLLRLLKRNAKDRITFDEFFNHPFLHDAPAASPSKRILDSASPMVVRRVVPPPSSSTSPLPTRSRLDSPQPSRRTVKVASISVKVFFIAKVVRSQRCLKFGDCLLFKTYMFKILAKLRFVVELVDTLVQVAEQKENPLIAAMTNRKVGVSTEPSSAFRRAEQLVVYVRALHMLSSALLLAQRNVASRILHPSPAVQNVLNVLNDKYHQCLVRSQELASLGLPGQDPAMAVISAERIMYKHAIELCQTAALDELFGNPQLCSQRYQTAYMMLHTLSEQVHSDQDRNVLSRYKNAVEKRLRILERQGFVTAVNTC</sequence>
<organism evidence="10">
    <name type="scientific">Angiostrongylus costaricensis</name>
    <name type="common">Nematode worm</name>
    <dbReference type="NCBI Taxonomy" id="334426"/>
    <lineage>
        <taxon>Eukaryota</taxon>
        <taxon>Metazoa</taxon>
        <taxon>Ecdysozoa</taxon>
        <taxon>Nematoda</taxon>
        <taxon>Chromadorea</taxon>
        <taxon>Rhabditida</taxon>
        <taxon>Rhabditina</taxon>
        <taxon>Rhabditomorpha</taxon>
        <taxon>Strongyloidea</taxon>
        <taxon>Metastrongylidae</taxon>
        <taxon>Angiostrongylus</taxon>
    </lineage>
</organism>
<dbReference type="WBParaSite" id="ACOC_0000934501-mRNA-1">
    <property type="protein sequence ID" value="ACOC_0000934501-mRNA-1"/>
    <property type="gene ID" value="ACOC_0000934501"/>
</dbReference>
<dbReference type="EMBL" id="UYYA01004282">
    <property type="protein sequence ID" value="VDM60931.1"/>
    <property type="molecule type" value="Genomic_DNA"/>
</dbReference>
<dbReference type="InterPro" id="IPR017441">
    <property type="entry name" value="Protein_kinase_ATP_BS"/>
</dbReference>
<dbReference type="GO" id="GO:0000422">
    <property type="term" value="P:autophagy of mitochondrion"/>
    <property type="evidence" value="ECO:0007669"/>
    <property type="project" value="TreeGrafter"/>
</dbReference>
<dbReference type="Proteomes" id="UP000267027">
    <property type="component" value="Unassembled WGS sequence"/>
</dbReference>
<keyword evidence="1" id="KW-0808">Transferase</keyword>
<dbReference type="OrthoDB" id="346907at2759"/>
<dbReference type="InterPro" id="IPR008271">
    <property type="entry name" value="Ser/Thr_kinase_AS"/>
</dbReference>
<dbReference type="GO" id="GO:0000045">
    <property type="term" value="P:autophagosome assembly"/>
    <property type="evidence" value="ECO:0007669"/>
    <property type="project" value="TreeGrafter"/>
</dbReference>
<keyword evidence="9" id="KW-1185">Reference proteome</keyword>
<evidence type="ECO:0000313" key="8">
    <source>
        <dbReference type="EMBL" id="VDM60931.1"/>
    </source>
</evidence>
<keyword evidence="3" id="KW-0418">Kinase</keyword>
<evidence type="ECO:0000313" key="10">
    <source>
        <dbReference type="WBParaSite" id="ACOC_0000934501-mRNA-1"/>
    </source>
</evidence>
<dbReference type="GO" id="GO:0048675">
    <property type="term" value="P:axon extension"/>
    <property type="evidence" value="ECO:0007669"/>
    <property type="project" value="TreeGrafter"/>
</dbReference>
<evidence type="ECO:0000256" key="3">
    <source>
        <dbReference type="ARBA" id="ARBA00022777"/>
    </source>
</evidence>
<dbReference type="GO" id="GO:0005524">
    <property type="term" value="F:ATP binding"/>
    <property type="evidence" value="ECO:0007669"/>
    <property type="project" value="UniProtKB-UniRule"/>
</dbReference>
<dbReference type="Pfam" id="PF21127">
    <property type="entry name" value="ATG1-like_MIT2"/>
    <property type="match status" value="1"/>
</dbReference>
<dbReference type="InterPro" id="IPR045269">
    <property type="entry name" value="Atg1-like"/>
</dbReference>
<protein>
    <submittedName>
        <fullName evidence="10">Non-specific serine/threonine protein kinase</fullName>
    </submittedName>
</protein>
<evidence type="ECO:0000256" key="2">
    <source>
        <dbReference type="ARBA" id="ARBA00022741"/>
    </source>
</evidence>
<dbReference type="GO" id="GO:0034045">
    <property type="term" value="C:phagophore assembly site membrane"/>
    <property type="evidence" value="ECO:0007669"/>
    <property type="project" value="TreeGrafter"/>
</dbReference>
<evidence type="ECO:0000256" key="1">
    <source>
        <dbReference type="ARBA" id="ARBA00022679"/>
    </source>
</evidence>
<dbReference type="PROSITE" id="PS00107">
    <property type="entry name" value="PROTEIN_KINASE_ATP"/>
    <property type="match status" value="1"/>
</dbReference>
<dbReference type="OMA" id="EMFFNHP"/>
<dbReference type="GO" id="GO:0005776">
    <property type="term" value="C:autophagosome"/>
    <property type="evidence" value="ECO:0007669"/>
    <property type="project" value="TreeGrafter"/>
</dbReference>
<dbReference type="FunFam" id="1.10.510.10:FF:000493">
    <property type="entry name" value="serine/threonine-protein kinase unc-51 isoform X2"/>
    <property type="match status" value="1"/>
</dbReference>
<dbReference type="Pfam" id="PF00069">
    <property type="entry name" value="Pkinase"/>
    <property type="match status" value="1"/>
</dbReference>
<dbReference type="STRING" id="334426.A0A0R3PU20"/>
<reference evidence="10" key="1">
    <citation type="submission" date="2016-04" db="UniProtKB">
        <authorList>
            <consortium name="WormBaseParasite"/>
        </authorList>
    </citation>
    <scope>IDENTIFICATION</scope>
</reference>
<evidence type="ECO:0000256" key="6">
    <source>
        <dbReference type="SAM" id="MobiDB-lite"/>
    </source>
</evidence>
<feature type="binding site" evidence="5">
    <location>
        <position position="45"/>
    </location>
    <ligand>
        <name>ATP</name>
        <dbReference type="ChEBI" id="CHEBI:30616"/>
    </ligand>
</feature>
<dbReference type="PANTHER" id="PTHR24348:SF22">
    <property type="entry name" value="NON-SPECIFIC SERINE_THREONINE PROTEIN KINASE"/>
    <property type="match status" value="1"/>
</dbReference>
<dbReference type="PROSITE" id="PS50011">
    <property type="entry name" value="PROTEIN_KINASE_DOM"/>
    <property type="match status" value="1"/>
</dbReference>
<keyword evidence="2 5" id="KW-0547">Nucleotide-binding</keyword>
<dbReference type="PROSITE" id="PS00108">
    <property type="entry name" value="PROTEIN_KINASE_ST"/>
    <property type="match status" value="1"/>
</dbReference>
<dbReference type="GO" id="GO:0042594">
    <property type="term" value="P:response to starvation"/>
    <property type="evidence" value="ECO:0007669"/>
    <property type="project" value="TreeGrafter"/>
</dbReference>
<dbReference type="Gene3D" id="1.10.510.10">
    <property type="entry name" value="Transferase(Phosphotransferase) domain 1"/>
    <property type="match status" value="1"/>
</dbReference>
<dbReference type="InterPro" id="IPR000719">
    <property type="entry name" value="Prot_kinase_dom"/>
</dbReference>
<dbReference type="GO" id="GO:0005829">
    <property type="term" value="C:cytosol"/>
    <property type="evidence" value="ECO:0007669"/>
    <property type="project" value="TreeGrafter"/>
</dbReference>
<proteinExistence type="predicted"/>
<evidence type="ECO:0000313" key="9">
    <source>
        <dbReference type="Proteomes" id="UP000267027"/>
    </source>
</evidence>
<gene>
    <name evidence="8" type="ORF">ACOC_LOCUS9346</name>
</gene>
<feature type="region of interest" description="Disordered" evidence="6">
    <location>
        <begin position="301"/>
        <end position="322"/>
    </location>
</feature>
<dbReference type="SUPFAM" id="SSF56112">
    <property type="entry name" value="Protein kinase-like (PK-like)"/>
    <property type="match status" value="1"/>
</dbReference>
<feature type="compositionally biased region" description="Low complexity" evidence="6">
    <location>
        <begin position="301"/>
        <end position="314"/>
    </location>
</feature>
<name>A0A0R3PU20_ANGCS</name>
<dbReference type="GO" id="GO:0061709">
    <property type="term" value="P:reticulophagy"/>
    <property type="evidence" value="ECO:0007669"/>
    <property type="project" value="TreeGrafter"/>
</dbReference>
<dbReference type="GO" id="GO:0034727">
    <property type="term" value="P:piecemeal microautophagy of the nucleus"/>
    <property type="evidence" value="ECO:0007669"/>
    <property type="project" value="TreeGrafter"/>
</dbReference>
<dbReference type="InterPro" id="IPR011009">
    <property type="entry name" value="Kinase-like_dom_sf"/>
</dbReference>
<dbReference type="GO" id="GO:0004674">
    <property type="term" value="F:protein serine/threonine kinase activity"/>
    <property type="evidence" value="ECO:0007669"/>
    <property type="project" value="InterPro"/>
</dbReference>
<feature type="domain" description="Protein kinase" evidence="7">
    <location>
        <begin position="10"/>
        <end position="276"/>
    </location>
</feature>
<keyword evidence="4 5" id="KW-0067">ATP-binding</keyword>
<evidence type="ECO:0000259" key="7">
    <source>
        <dbReference type="PROSITE" id="PS50011"/>
    </source>
</evidence>
<dbReference type="InterPro" id="IPR048941">
    <property type="entry name" value="ATG1-like_MIT2"/>
</dbReference>
<dbReference type="AlphaFoldDB" id="A0A0R3PU20"/>
<dbReference type="PANTHER" id="PTHR24348">
    <property type="entry name" value="SERINE/THREONINE-PROTEIN KINASE UNC-51-RELATED"/>
    <property type="match status" value="1"/>
</dbReference>
<dbReference type="FunFam" id="3.30.200.20:FF:000149">
    <property type="entry name" value="serine/threonine-protein kinase unc-51 isoform X1"/>
    <property type="match status" value="1"/>
</dbReference>
<accession>A0A0R3PU20</accession>
<dbReference type="SMART" id="SM00220">
    <property type="entry name" value="S_TKc"/>
    <property type="match status" value="1"/>
</dbReference>
<evidence type="ECO:0000256" key="4">
    <source>
        <dbReference type="ARBA" id="ARBA00022840"/>
    </source>
</evidence>
<evidence type="ECO:0000256" key="5">
    <source>
        <dbReference type="PROSITE-ProRule" id="PRU10141"/>
    </source>
</evidence>
<reference evidence="8 9" key="2">
    <citation type="submission" date="2018-11" db="EMBL/GenBank/DDBJ databases">
        <authorList>
            <consortium name="Pathogen Informatics"/>
        </authorList>
    </citation>
    <scope>NUCLEOTIDE SEQUENCE [LARGE SCALE GENOMIC DNA]</scope>
    <source>
        <strain evidence="8 9">Costa Rica</strain>
    </source>
</reference>
<dbReference type="GO" id="GO:0010508">
    <property type="term" value="P:positive regulation of autophagy"/>
    <property type="evidence" value="ECO:0007669"/>
    <property type="project" value="TreeGrafter"/>
</dbReference>
<dbReference type="Gene3D" id="3.30.200.20">
    <property type="entry name" value="Phosphorylase Kinase, domain 1"/>
    <property type="match status" value="1"/>
</dbReference>